<dbReference type="PANTHER" id="PTHR11339:SF373">
    <property type="entry name" value="VWFD DOMAIN-CONTAINING PROTEIN"/>
    <property type="match status" value="1"/>
</dbReference>
<dbReference type="GO" id="GO:0005615">
    <property type="term" value="C:extracellular space"/>
    <property type="evidence" value="ECO:0007669"/>
    <property type="project" value="TreeGrafter"/>
</dbReference>
<dbReference type="EMBL" id="BFAA01047820">
    <property type="protein sequence ID" value="GCB83536.1"/>
    <property type="molecule type" value="Genomic_DNA"/>
</dbReference>
<name>A0A401QDT9_SCYTO</name>
<reference evidence="3 4" key="1">
    <citation type="journal article" date="2018" name="Nat. Ecol. Evol.">
        <title>Shark genomes provide insights into elasmobranch evolution and the origin of vertebrates.</title>
        <authorList>
            <person name="Hara Y"/>
            <person name="Yamaguchi K"/>
            <person name="Onimaru K"/>
            <person name="Kadota M"/>
            <person name="Koyanagi M"/>
            <person name="Keeley SD"/>
            <person name="Tatsumi K"/>
            <person name="Tanaka K"/>
            <person name="Motone F"/>
            <person name="Kageyama Y"/>
            <person name="Nozu R"/>
            <person name="Adachi N"/>
            <person name="Nishimura O"/>
            <person name="Nakagawa R"/>
            <person name="Tanegashima C"/>
            <person name="Kiyatake I"/>
            <person name="Matsumoto R"/>
            <person name="Murakumo K"/>
            <person name="Nishida K"/>
            <person name="Terakita A"/>
            <person name="Kuratani S"/>
            <person name="Sato K"/>
            <person name="Hyodo S Kuraku.S."/>
        </authorList>
    </citation>
    <scope>NUCLEOTIDE SEQUENCE [LARGE SCALE GENOMIC DNA]</scope>
</reference>
<gene>
    <name evidence="3" type="ORF">scyTo_0024479</name>
</gene>
<evidence type="ECO:0000259" key="2">
    <source>
        <dbReference type="SMART" id="SM00832"/>
    </source>
</evidence>
<organism evidence="3 4">
    <name type="scientific">Scyliorhinus torazame</name>
    <name type="common">Cloudy catshark</name>
    <name type="synonym">Catulus torazame</name>
    <dbReference type="NCBI Taxonomy" id="75743"/>
    <lineage>
        <taxon>Eukaryota</taxon>
        <taxon>Metazoa</taxon>
        <taxon>Chordata</taxon>
        <taxon>Craniata</taxon>
        <taxon>Vertebrata</taxon>
        <taxon>Chondrichthyes</taxon>
        <taxon>Elasmobranchii</taxon>
        <taxon>Galeomorphii</taxon>
        <taxon>Galeoidea</taxon>
        <taxon>Carcharhiniformes</taxon>
        <taxon>Scyliorhinidae</taxon>
        <taxon>Scyliorhinus</taxon>
    </lineage>
</organism>
<feature type="non-terminal residue" evidence="3">
    <location>
        <position position="131"/>
    </location>
</feature>
<feature type="domain" description="VWF/SSPO/Zonadhesin-like cysteine-rich" evidence="2">
    <location>
        <begin position="45"/>
        <end position="120"/>
    </location>
</feature>
<dbReference type="PANTHER" id="PTHR11339">
    <property type="entry name" value="EXTRACELLULAR MATRIX GLYCOPROTEIN RELATED"/>
    <property type="match status" value="1"/>
</dbReference>
<comment type="caution">
    <text evidence="3">The sequence shown here is derived from an EMBL/GenBank/DDBJ whole genome shotgun (WGS) entry which is preliminary data.</text>
</comment>
<accession>A0A401QDT9</accession>
<proteinExistence type="predicted"/>
<keyword evidence="4" id="KW-1185">Reference proteome</keyword>
<dbReference type="GO" id="GO:0031012">
    <property type="term" value="C:extracellular matrix"/>
    <property type="evidence" value="ECO:0007669"/>
    <property type="project" value="TreeGrafter"/>
</dbReference>
<dbReference type="InterPro" id="IPR050780">
    <property type="entry name" value="Mucin_vWF_Thrombospondin_sf"/>
</dbReference>
<dbReference type="Proteomes" id="UP000288216">
    <property type="component" value="Unassembled WGS sequence"/>
</dbReference>
<dbReference type="OrthoDB" id="6236007at2759"/>
<dbReference type="AlphaFoldDB" id="A0A401QDT9"/>
<protein>
    <recommendedName>
        <fullName evidence="2">VWF/SSPO/Zonadhesin-like cysteine-rich domain-containing protein</fullName>
    </recommendedName>
</protein>
<sequence>MGVGGAGGQRRSPLTLRLSFLIRRELGDSDSGFTTDSCSPQQLALMNGSDYCGALSSPGGPFSGCHSTVDPTAYQENCVFDLCAIYNNTQLLCDNLEAYSQSCQDRGVRLDNWRQRTGCGIRCPAHSVYKP</sequence>
<evidence type="ECO:0000313" key="4">
    <source>
        <dbReference type="Proteomes" id="UP000288216"/>
    </source>
</evidence>
<dbReference type="Pfam" id="PF08742">
    <property type="entry name" value="C8"/>
    <property type="match status" value="1"/>
</dbReference>
<dbReference type="STRING" id="75743.A0A401QDT9"/>
<dbReference type="InterPro" id="IPR014853">
    <property type="entry name" value="VWF/SSPO/ZAN-like_Cys-rich_dom"/>
</dbReference>
<evidence type="ECO:0000313" key="3">
    <source>
        <dbReference type="EMBL" id="GCB83536.1"/>
    </source>
</evidence>
<dbReference type="SMART" id="SM00832">
    <property type="entry name" value="C8"/>
    <property type="match status" value="1"/>
</dbReference>
<evidence type="ECO:0000256" key="1">
    <source>
        <dbReference type="ARBA" id="ARBA00023157"/>
    </source>
</evidence>
<keyword evidence="1" id="KW-1015">Disulfide bond</keyword>